<evidence type="ECO:0000313" key="3">
    <source>
        <dbReference type="EMBL" id="KAG5464318.1"/>
    </source>
</evidence>
<evidence type="ECO:0000256" key="2">
    <source>
        <dbReference type="SAM" id="Phobius"/>
    </source>
</evidence>
<gene>
    <name evidence="3" type="ORF">LSCM1_00500</name>
</gene>
<feature type="compositionally biased region" description="Polar residues" evidence="1">
    <location>
        <begin position="1630"/>
        <end position="1651"/>
    </location>
</feature>
<feature type="compositionally biased region" description="Basic and acidic residues" evidence="1">
    <location>
        <begin position="1286"/>
        <end position="1302"/>
    </location>
</feature>
<feature type="transmembrane region" description="Helical" evidence="2">
    <location>
        <begin position="530"/>
        <end position="548"/>
    </location>
</feature>
<dbReference type="OrthoDB" id="267767at2759"/>
<feature type="region of interest" description="Disordered" evidence="1">
    <location>
        <begin position="1335"/>
        <end position="1358"/>
    </location>
</feature>
<dbReference type="GeneID" id="92510662"/>
<feature type="compositionally biased region" description="Polar residues" evidence="1">
    <location>
        <begin position="853"/>
        <end position="867"/>
    </location>
</feature>
<keyword evidence="2" id="KW-0812">Transmembrane</keyword>
<feature type="compositionally biased region" description="Polar residues" evidence="1">
    <location>
        <begin position="1456"/>
        <end position="1469"/>
    </location>
</feature>
<feature type="region of interest" description="Disordered" evidence="1">
    <location>
        <begin position="1106"/>
        <end position="1155"/>
    </location>
</feature>
<evidence type="ECO:0000256" key="1">
    <source>
        <dbReference type="SAM" id="MobiDB-lite"/>
    </source>
</evidence>
<feature type="transmembrane region" description="Helical" evidence="2">
    <location>
        <begin position="363"/>
        <end position="382"/>
    </location>
</feature>
<keyword evidence="4" id="KW-1185">Reference proteome</keyword>
<dbReference type="Proteomes" id="UP000673552">
    <property type="component" value="Chromosome 36"/>
</dbReference>
<proteinExistence type="predicted"/>
<keyword evidence="2" id="KW-1133">Transmembrane helix</keyword>
<evidence type="ECO:0000313" key="4">
    <source>
        <dbReference type="Proteomes" id="UP000673552"/>
    </source>
</evidence>
<reference evidence="3 4" key="1">
    <citation type="submission" date="2021-03" db="EMBL/GenBank/DDBJ databases">
        <title>Leishmania (Mundinia) martiniquensis Genome sequencing and assembly.</title>
        <authorList>
            <person name="Almutairi H."/>
            <person name="Gatherer D."/>
        </authorList>
    </citation>
    <scope>NUCLEOTIDE SEQUENCE [LARGE SCALE GENOMIC DNA]</scope>
    <source>
        <strain evidence="3">LSCM1</strain>
    </source>
</reference>
<comment type="caution">
    <text evidence="3">The sequence shown here is derived from an EMBL/GenBank/DDBJ whole genome shotgun (WGS) entry which is preliminary data.</text>
</comment>
<accession>A0A836KG52</accession>
<feature type="region of interest" description="Disordered" evidence="1">
    <location>
        <begin position="1273"/>
        <end position="1305"/>
    </location>
</feature>
<feature type="compositionally biased region" description="Basic and acidic residues" evidence="1">
    <location>
        <begin position="1113"/>
        <end position="1136"/>
    </location>
</feature>
<dbReference type="EMBL" id="JAFEUZ010000036">
    <property type="protein sequence ID" value="KAG5464318.1"/>
    <property type="molecule type" value="Genomic_DNA"/>
</dbReference>
<dbReference type="KEGG" id="lmat:92510662"/>
<feature type="transmembrane region" description="Helical" evidence="2">
    <location>
        <begin position="448"/>
        <end position="467"/>
    </location>
</feature>
<feature type="transmembrane region" description="Helical" evidence="2">
    <location>
        <begin position="325"/>
        <end position="343"/>
    </location>
</feature>
<feature type="transmembrane region" description="Helical" evidence="2">
    <location>
        <begin position="113"/>
        <end position="130"/>
    </location>
</feature>
<feature type="transmembrane region" description="Helical" evidence="2">
    <location>
        <begin position="424"/>
        <end position="442"/>
    </location>
</feature>
<name>A0A836KG52_9TRYP</name>
<feature type="compositionally biased region" description="Basic and acidic residues" evidence="1">
    <location>
        <begin position="958"/>
        <end position="980"/>
    </location>
</feature>
<feature type="region of interest" description="Disordered" evidence="1">
    <location>
        <begin position="1373"/>
        <end position="1472"/>
    </location>
</feature>
<feature type="compositionally biased region" description="Basic and acidic residues" evidence="1">
    <location>
        <begin position="1042"/>
        <end position="1051"/>
    </location>
</feature>
<feature type="region of interest" description="Disordered" evidence="1">
    <location>
        <begin position="943"/>
        <end position="1073"/>
    </location>
</feature>
<keyword evidence="2" id="KW-0472">Membrane</keyword>
<feature type="transmembrane region" description="Helical" evidence="2">
    <location>
        <begin position="270"/>
        <end position="294"/>
    </location>
</feature>
<dbReference type="RefSeq" id="XP_067174255.1">
    <property type="nucleotide sequence ID" value="XM_067318150.1"/>
</dbReference>
<feature type="region of interest" description="Disordered" evidence="1">
    <location>
        <begin position="819"/>
        <end position="891"/>
    </location>
</feature>
<organism evidence="3 4">
    <name type="scientific">Leishmania martiniquensis</name>
    <dbReference type="NCBI Taxonomy" id="1580590"/>
    <lineage>
        <taxon>Eukaryota</taxon>
        <taxon>Discoba</taxon>
        <taxon>Euglenozoa</taxon>
        <taxon>Kinetoplastea</taxon>
        <taxon>Metakinetoplastina</taxon>
        <taxon>Trypanosomatida</taxon>
        <taxon>Trypanosomatidae</taxon>
        <taxon>Leishmaniinae</taxon>
        <taxon>Leishmania</taxon>
    </lineage>
</organism>
<sequence length="1770" mass="186394">MKRAHRQSSAHGVSGATNGASTAVAVATEASDGERKKVLKADCSGSDDMSHYSDSPSDAAKATTMLERLWRQVDFAFMDICYTIEDRFTIPQNVAAVPGVVDEEHIQRQGVCMLVGHFLSILVLLAFAAYSRRLSSLMSGASPVMGEILFCVSHLSQVTQEQLGWSLFCSGFLSPSTFDWPAAESGASGAVPMSNGAGGQAVRRSMLGPNGNGGVGVNSGMTSGSQGLAGTGSGVAGGAASNPNTGGHFVRYLLGRKVNNMIRQESLRSYLYYSFYSPSAFLVEQTVWFVFLLATLDLVSMQRLAVAAFFANVVGWLPVYSVKSLAGVGSALLLVFMYWIPSYEMDEALLSVSFSERSLHCVLSAYCGSLCITLLFAETLLLEDVRRVLVQGVSTLPQRLLRAGGHHPTLARLVHGCMWLRFEYFYFIDFYFFLGMMCWLSLVLMEMAAGISVFGIATLLIAVPWLVGDGWTVTPLRALKDTVIYVGFYVVTALLLAHVVPWSGLAFLSNAVQSVAVLFLMAARCEYRQPGGSAYLLLWVAMMCVYLYEKAGMASTTTGSTVLGSHDSMSPSNFAKAMRDVWHGEAEAEEETLGLLNVGCAAFWQLLSRGLGEQGAQLLHFNAVVFGSMMLLCTTVRAVVVEGVCLSSFRPSVFTSAATAGTSTAAWTASAALPVPAGTAATASRGDDSGGAAQTFLERHCCLRGASGFLHGGLMTSSSSAKGRASPQGGGAKVLSCSAANAAKRPWHAPSHAVAAVMDDDASGAGGGGAAVPEDGAWEEAVSEGDKTIEETRKVSLEAESLLTGDVPTDLRTPLVITGESSAEDEGALTSSQASESRAHRSKRESKREPPSQFATTLPTRKSTTVGTLGEKAHPPPASCAGDRKTEKTAPVTLKSVSDITQDVSQTASFGESVNCNPTSLTSPMSSSDVNLTPLSSLRDEHAVPFTSRSSTNAEIPCEPRRERPERERRKERLREREPLKIVASTACGTAPTLSPMAKAELKDPYQQQPQQRPGKPSSEKTPDFEAPACPPSSAAVPLPRSRTEELRKVADTLTDARVPSRQTAAVESKEVARAKRAVADAKGSAATLAKSTSLAASATPACAASAAAGSELRAKNGKDEAACESGGGKKPDGKAKATAGKVSTNLKAAPPPAAGDLKAVAAGAADGAAAFLLPKPRHEQAASAGASATTIAKAALTAAKHAAAELAGGEKRGSHKNTMSTISEFGAFTSPGKAAVSSPALTQLSPSAVVPKTAAQQSVTAVLPAMPVPLPRSVQAADPDSVVEAARKAAEGSERRPEETLQRAWNDVHWSRADSQGASAASKDEHFLASASEVKLEVSRKPSAAAHAEDAEEPDVSYDLDRVFDFLRLKADYPTGMGEGDDDDRSSSAASNANHRHHPTSFLHSESPEQSRAVARSPPTNTGAANRRVSAADGLEAPSNVFSTQPRAHDDGSTARESFTPAQPSRSGSLADITHRAPKPIQSFSQWTAEGVDGFTEGGADSFASVNCSNPSASCNYPTQGTRSPGFHVFSTHPNAAAAAASPFSVQPPLAHMGRMPPGSALLNPELTEDGMESPAATRHMDLTAASTSAYYQLSSAGAPPSPLIDSRQSSFSHNPFSVSTVNLRASPVPSVSSLGRANSDTGTDRNSALSRLRPMPSSQMAMSEQMAMQQTMMVMMRTPDGQLALYPMMYSQSVYMMDLNGMMQTPQGMQMTSQTLPQQPTVLSAASPRGQAGTLAYHVTPDGSYVMTTAPQMSQQMMSQYHQPQEPP</sequence>
<protein>
    <submittedName>
        <fullName evidence="3">Uncharacterized protein</fullName>
    </submittedName>
</protein>
<feature type="transmembrane region" description="Helical" evidence="2">
    <location>
        <begin position="479"/>
        <end position="499"/>
    </location>
</feature>
<feature type="region of interest" description="Disordered" evidence="1">
    <location>
        <begin position="1630"/>
        <end position="1653"/>
    </location>
</feature>